<sequence length="1010" mass="103541">MANRTTVRRRGIRPVRRALAALAAVAVIAGGMVAGTAGSAQAATETGCSMADAGSGRFASTLCWFDFSGYDSAQARSAAGQEMVVALPGGSRMNFTLKTSGGLIRTVPFPSWSGAYLGNREYRGVGGEPALYQTGHRTTTDLTLSDIRVVNAFGQEMSAFALVGADAESTDTNESIRWISSNPIFSLTANGSDPGVGTACDGRLPGLGTTQVTCAATRSVNKTGNAIVASENPDFWTQRMVGGGVQAVAFGVLLSQLELNKRVESRFAGDDFRISIGGEDGTWVFGDTTGPTGTSATTGRQTVVAKGMETRFTFAERTLAGTMSNYDATWACTRNGTADPTLPTGRSPEYRAEVHVGIGDLVSCTITNARKRTGLSLVKRVAEIEDVNGNGITDAGDRIRYAFRITNTGELPLSEVRIDDPMLGPVSCPPGELAPDASIECTADAPYTVTVEDERAGAVENTATASGRISGTSEDASSPPSRTSTPVQAADPSLSLTKAATPSAAADFVVGQEITYTFVVTNTGNVPIDGVTISEDAFSGSGELSEIQCPADRTLHPDDTMTCTASYTITQADVDAGSLSNTASASGEPAGGGEPVESEPAEEELPSDPEPAIGLEKRASPRTVARAGEIVTYTFHVTNTGNVTLSDPQITELAFSGTGGPLDVSCPTGPFAPGDSVDCTASYEVTQADVDAGRIDNSATAAATPPPGQARPVSAESSAVVTIPAERGLTLVKSADAGEFGEVGQTIEYRFVVTNTGNVTVDGISVDEVEFSGAGELSAIECPSSTLGGGQSMTCTASYEVTQADLDRGELTNGATASGTAVGESEPIVTPPSEVIVEAAQRPSLGLVKSVEPGEAEVGDTVIYRFVITNTGNVSVVDPWIDETGFTGAGELSDVSCPQLVLAPGESAECTASYTVSAGDGGAGSVRNTAVASAYPPDGAATPRSGESHAILVVHAPALPSTPPAQATPVPGELPRTGVELGAGIVLIVVLLLTVGGGAMVVARRRRIDD</sequence>
<dbReference type="RefSeq" id="WP_189084156.1">
    <property type="nucleotide sequence ID" value="NZ_BMRJ01000001.1"/>
</dbReference>
<reference evidence="7" key="2">
    <citation type="submission" date="2020-09" db="EMBL/GenBank/DDBJ databases">
        <authorList>
            <person name="Sun Q."/>
            <person name="Ohkuma M."/>
        </authorList>
    </citation>
    <scope>NUCLEOTIDE SEQUENCE</scope>
    <source>
        <strain evidence="7">JCM 3346</strain>
    </source>
</reference>
<evidence type="ECO:0000256" key="3">
    <source>
        <dbReference type="SAM" id="SignalP"/>
    </source>
</evidence>
<evidence type="ECO:0000259" key="4">
    <source>
        <dbReference type="Pfam" id="PF18651"/>
    </source>
</evidence>
<feature type="domain" description="DUF7507" evidence="6">
    <location>
        <begin position="728"/>
        <end position="824"/>
    </location>
</feature>
<feature type="domain" description="Surface adhesin CshA non-repetitive" evidence="4">
    <location>
        <begin position="61"/>
        <end position="252"/>
    </location>
</feature>
<dbReference type="InterPro" id="IPR055354">
    <property type="entry name" value="DUF7507"/>
</dbReference>
<feature type="compositionally biased region" description="Acidic residues" evidence="1">
    <location>
        <begin position="596"/>
        <end position="607"/>
    </location>
</feature>
<dbReference type="Gene3D" id="2.60.40.10">
    <property type="entry name" value="Immunoglobulins"/>
    <property type="match status" value="1"/>
</dbReference>
<feature type="domain" description="SpaA-like prealbumin fold" evidence="5">
    <location>
        <begin position="257"/>
        <end position="369"/>
    </location>
</feature>
<dbReference type="Pfam" id="PF24346">
    <property type="entry name" value="DUF7507"/>
    <property type="match status" value="5"/>
</dbReference>
<dbReference type="NCBIfam" id="TIGR01451">
    <property type="entry name" value="B_ant_repeat"/>
    <property type="match status" value="4"/>
</dbReference>
<dbReference type="Proteomes" id="UP000610303">
    <property type="component" value="Unassembled WGS sequence"/>
</dbReference>
<evidence type="ECO:0000259" key="5">
    <source>
        <dbReference type="Pfam" id="PF20674"/>
    </source>
</evidence>
<dbReference type="GO" id="GO:0005975">
    <property type="term" value="P:carbohydrate metabolic process"/>
    <property type="evidence" value="ECO:0007669"/>
    <property type="project" value="UniProtKB-ARBA"/>
</dbReference>
<feature type="signal peptide" evidence="3">
    <location>
        <begin position="1"/>
        <end position="42"/>
    </location>
</feature>
<protein>
    <submittedName>
        <fullName evidence="7">Uncharacterized protein</fullName>
    </submittedName>
</protein>
<dbReference type="InterPro" id="IPR013783">
    <property type="entry name" value="Ig-like_fold"/>
</dbReference>
<proteinExistence type="predicted"/>
<evidence type="ECO:0000259" key="6">
    <source>
        <dbReference type="Pfam" id="PF24346"/>
    </source>
</evidence>
<feature type="domain" description="DUF7507" evidence="6">
    <location>
        <begin position="610"/>
        <end position="710"/>
    </location>
</feature>
<feature type="domain" description="DUF7507" evidence="6">
    <location>
        <begin position="843"/>
        <end position="942"/>
    </location>
</feature>
<reference evidence="7" key="1">
    <citation type="journal article" date="2014" name="Int. J. Syst. Evol. Microbiol.">
        <title>Complete genome sequence of Corynebacterium casei LMG S-19264T (=DSM 44701T), isolated from a smear-ripened cheese.</title>
        <authorList>
            <consortium name="US DOE Joint Genome Institute (JGI-PGF)"/>
            <person name="Walter F."/>
            <person name="Albersmeier A."/>
            <person name="Kalinowski J."/>
            <person name="Ruckert C."/>
        </authorList>
    </citation>
    <scope>NUCLEOTIDE SEQUENCE</scope>
    <source>
        <strain evidence="7">JCM 3346</strain>
    </source>
</reference>
<dbReference type="PANTHER" id="PTHR34819">
    <property type="entry name" value="LARGE CYSTEINE-RICH PERIPLASMIC PROTEIN OMCB"/>
    <property type="match status" value="1"/>
</dbReference>
<feature type="region of interest" description="Disordered" evidence="1">
    <location>
        <begin position="457"/>
        <end position="491"/>
    </location>
</feature>
<evidence type="ECO:0000313" key="7">
    <source>
        <dbReference type="EMBL" id="GGR18781.1"/>
    </source>
</evidence>
<accession>A0A918CDM2</accession>
<feature type="domain" description="DUF7507" evidence="6">
    <location>
        <begin position="492"/>
        <end position="598"/>
    </location>
</feature>
<feature type="region of interest" description="Disordered" evidence="1">
    <location>
        <begin position="579"/>
        <end position="620"/>
    </location>
</feature>
<name>A0A918CDM2_AGRME</name>
<feature type="region of interest" description="Disordered" evidence="1">
    <location>
        <begin position="698"/>
        <end position="717"/>
    </location>
</feature>
<dbReference type="InterPro" id="IPR047589">
    <property type="entry name" value="DUF11_rpt"/>
</dbReference>
<dbReference type="PANTHER" id="PTHR34819:SF3">
    <property type="entry name" value="CELL SURFACE PROTEIN"/>
    <property type="match status" value="1"/>
</dbReference>
<dbReference type="EMBL" id="BMRJ01000001">
    <property type="protein sequence ID" value="GGR18781.1"/>
    <property type="molecule type" value="Genomic_DNA"/>
</dbReference>
<gene>
    <name evidence="7" type="ORF">GCM10010196_09900</name>
</gene>
<feature type="domain" description="DUF7507" evidence="6">
    <location>
        <begin position="375"/>
        <end position="471"/>
    </location>
</feature>
<dbReference type="AlphaFoldDB" id="A0A918CDM2"/>
<dbReference type="Pfam" id="PF20674">
    <property type="entry name" value="SpaA_3"/>
    <property type="match status" value="1"/>
</dbReference>
<feature type="compositionally biased region" description="Polar residues" evidence="1">
    <location>
        <begin position="461"/>
        <end position="487"/>
    </location>
</feature>
<comment type="caution">
    <text evidence="7">The sequence shown here is derived from an EMBL/GenBank/DDBJ whole genome shotgun (WGS) entry which is preliminary data.</text>
</comment>
<dbReference type="Pfam" id="PF18651">
    <property type="entry name" value="CshA_NR2"/>
    <property type="match status" value="1"/>
</dbReference>
<evidence type="ECO:0000256" key="2">
    <source>
        <dbReference type="SAM" id="Phobius"/>
    </source>
</evidence>
<keyword evidence="2" id="KW-0812">Transmembrane</keyword>
<evidence type="ECO:0000256" key="1">
    <source>
        <dbReference type="SAM" id="MobiDB-lite"/>
    </source>
</evidence>
<feature type="transmembrane region" description="Helical" evidence="2">
    <location>
        <begin position="981"/>
        <end position="1003"/>
    </location>
</feature>
<organism evidence="7 8">
    <name type="scientific">Agromyces mediolanus</name>
    <name type="common">Corynebacterium mediolanum</name>
    <dbReference type="NCBI Taxonomy" id="41986"/>
    <lineage>
        <taxon>Bacteria</taxon>
        <taxon>Bacillati</taxon>
        <taxon>Actinomycetota</taxon>
        <taxon>Actinomycetes</taxon>
        <taxon>Micrococcales</taxon>
        <taxon>Microbacteriaceae</taxon>
        <taxon>Agromyces</taxon>
    </lineage>
</organism>
<keyword evidence="8" id="KW-1185">Reference proteome</keyword>
<keyword evidence="2" id="KW-0472">Membrane</keyword>
<keyword evidence="3" id="KW-0732">Signal</keyword>
<dbReference type="InterPro" id="IPR040683">
    <property type="entry name" value="CshA_NR2"/>
</dbReference>
<keyword evidence="2" id="KW-1133">Transmembrane helix</keyword>
<feature type="chain" id="PRO_5037747197" evidence="3">
    <location>
        <begin position="43"/>
        <end position="1010"/>
    </location>
</feature>
<dbReference type="InterPro" id="IPR051172">
    <property type="entry name" value="Chlamydia_OmcB"/>
</dbReference>
<dbReference type="InterPro" id="IPR048834">
    <property type="entry name" value="SpaA_pre-album"/>
</dbReference>
<evidence type="ECO:0000313" key="8">
    <source>
        <dbReference type="Proteomes" id="UP000610303"/>
    </source>
</evidence>